<dbReference type="AlphaFoldDB" id="A0A4W5NT76"/>
<keyword evidence="1" id="KW-0732">Signal</keyword>
<evidence type="ECO:0008006" key="6">
    <source>
        <dbReference type="Google" id="ProtNLM"/>
    </source>
</evidence>
<dbReference type="Pfam" id="PF26194">
    <property type="entry name" value="Ig_SMCHD1_1st"/>
    <property type="match status" value="1"/>
</dbReference>
<evidence type="ECO:0000256" key="1">
    <source>
        <dbReference type="SAM" id="SignalP"/>
    </source>
</evidence>
<feature type="chain" id="PRO_5021410644" description="MD-2-related lipid-recognition domain-containing protein" evidence="1">
    <location>
        <begin position="20"/>
        <end position="170"/>
    </location>
</feature>
<reference evidence="4" key="2">
    <citation type="submission" date="2025-08" db="UniProtKB">
        <authorList>
            <consortium name="Ensembl"/>
        </authorList>
    </citation>
    <scope>IDENTIFICATION</scope>
</reference>
<organism evidence="4 5">
    <name type="scientific">Hucho hucho</name>
    <name type="common">huchen</name>
    <dbReference type="NCBI Taxonomy" id="62062"/>
    <lineage>
        <taxon>Eukaryota</taxon>
        <taxon>Metazoa</taxon>
        <taxon>Chordata</taxon>
        <taxon>Craniata</taxon>
        <taxon>Vertebrata</taxon>
        <taxon>Euteleostomi</taxon>
        <taxon>Actinopterygii</taxon>
        <taxon>Neopterygii</taxon>
        <taxon>Teleostei</taxon>
        <taxon>Protacanthopterygii</taxon>
        <taxon>Salmoniformes</taxon>
        <taxon>Salmonidae</taxon>
        <taxon>Salmoninae</taxon>
        <taxon>Hucho</taxon>
    </lineage>
</organism>
<feature type="signal peptide" evidence="1">
    <location>
        <begin position="1"/>
        <end position="19"/>
    </location>
</feature>
<accession>A0A4W5NT76</accession>
<evidence type="ECO:0000259" key="2">
    <source>
        <dbReference type="Pfam" id="PF26194"/>
    </source>
</evidence>
<proteinExistence type="predicted"/>
<sequence>MHFFLLLANDAMFVIMSDSLVIKQCCSPCVGNLNKLGKYTLQLNTVLNESNATVWAGKQLPNHTLDFSITEGSADRFVVGIVNTPLYVGVPFKIPLELVDEYGHPACPPPNLKPFLECSSLEVSYEGVATSGTTFTIQGVRARGAVHNYQSKVRDAGFQGCRALTLTLSR</sequence>
<dbReference type="PANTHER" id="PTHR22640:SF2">
    <property type="entry name" value="STRUCTURAL MAINTENANCE OF CHROMOSOMES FLEXIBLE HINGE DOMAIN-CONTAINING PROTEIN 1"/>
    <property type="match status" value="1"/>
</dbReference>
<dbReference type="Proteomes" id="UP000314982">
    <property type="component" value="Unassembled WGS sequence"/>
</dbReference>
<feature type="domain" description="SMCHD1 Ig-like" evidence="3">
    <location>
        <begin position="77"/>
        <end position="153"/>
    </location>
</feature>
<dbReference type="GeneTree" id="ENSGT00390000006950"/>
<dbReference type="InterPro" id="IPR058612">
    <property type="entry name" value="Ig_SMCHD1_2nd"/>
</dbReference>
<dbReference type="InterPro" id="IPR058611">
    <property type="entry name" value="Ig_SMCHD1_1st"/>
</dbReference>
<protein>
    <recommendedName>
        <fullName evidence="6">MD-2-related lipid-recognition domain-containing protein</fullName>
    </recommendedName>
</protein>
<dbReference type="STRING" id="62062.ENSHHUP00000053093"/>
<evidence type="ECO:0000313" key="5">
    <source>
        <dbReference type="Proteomes" id="UP000314982"/>
    </source>
</evidence>
<dbReference type="Pfam" id="PF26195">
    <property type="entry name" value="Ig_SMCHD1_2nd"/>
    <property type="match status" value="1"/>
</dbReference>
<evidence type="ECO:0000259" key="3">
    <source>
        <dbReference type="Pfam" id="PF26195"/>
    </source>
</evidence>
<name>A0A4W5NT76_9TELE</name>
<dbReference type="InterPro" id="IPR038892">
    <property type="entry name" value="SMCHD1"/>
</dbReference>
<feature type="domain" description="SMCHD1 Ig-like" evidence="2">
    <location>
        <begin position="31"/>
        <end position="71"/>
    </location>
</feature>
<dbReference type="PANTHER" id="PTHR22640">
    <property type="entry name" value="STRUCTURAL MAINTENANCE OF CHROMOSOMES FLEXIBLE HINGE DOMAIN-CONTAINING PROTEIN 1"/>
    <property type="match status" value="1"/>
</dbReference>
<reference evidence="5" key="1">
    <citation type="submission" date="2018-06" db="EMBL/GenBank/DDBJ databases">
        <title>Genome assembly of Danube salmon.</title>
        <authorList>
            <person name="Macqueen D.J."/>
            <person name="Gundappa M.K."/>
        </authorList>
    </citation>
    <scope>NUCLEOTIDE SEQUENCE [LARGE SCALE GENOMIC DNA]</scope>
</reference>
<reference evidence="4" key="3">
    <citation type="submission" date="2025-09" db="UniProtKB">
        <authorList>
            <consortium name="Ensembl"/>
        </authorList>
    </citation>
    <scope>IDENTIFICATION</scope>
</reference>
<evidence type="ECO:0000313" key="4">
    <source>
        <dbReference type="Ensembl" id="ENSHHUP00000053093.1"/>
    </source>
</evidence>
<dbReference type="GO" id="GO:0006302">
    <property type="term" value="P:double-strand break repair"/>
    <property type="evidence" value="ECO:0007669"/>
    <property type="project" value="InterPro"/>
</dbReference>
<dbReference type="Ensembl" id="ENSHHUT00000054953.1">
    <property type="protein sequence ID" value="ENSHHUP00000053093.1"/>
    <property type="gene ID" value="ENSHHUG00000031898.1"/>
</dbReference>
<keyword evidence="5" id="KW-1185">Reference proteome</keyword>